<feature type="region of interest" description="Disordered" evidence="1">
    <location>
        <begin position="128"/>
        <end position="153"/>
    </location>
</feature>
<keyword evidence="3" id="KW-1185">Reference proteome</keyword>
<feature type="compositionally biased region" description="Polar residues" evidence="1">
    <location>
        <begin position="137"/>
        <end position="153"/>
    </location>
</feature>
<evidence type="ECO:0000313" key="2">
    <source>
        <dbReference type="EMBL" id="GAV02185.1"/>
    </source>
</evidence>
<proteinExistence type="predicted"/>
<evidence type="ECO:0000313" key="3">
    <source>
        <dbReference type="Proteomes" id="UP000186922"/>
    </source>
</evidence>
<comment type="caution">
    <text evidence="2">The sequence shown here is derived from an EMBL/GenBank/DDBJ whole genome shotgun (WGS) entry which is preliminary data.</text>
</comment>
<gene>
    <name evidence="2" type="primary">RvY_12781</name>
    <name evidence="2" type="synonym">RvY_12781.2</name>
    <name evidence="2" type="ORF">RvY_12781-2</name>
</gene>
<dbReference type="AlphaFoldDB" id="A0A1D1VKN5"/>
<protein>
    <submittedName>
        <fullName evidence="2">Uncharacterized protein</fullName>
    </submittedName>
</protein>
<name>A0A1D1VKN5_RAMVA</name>
<dbReference type="EMBL" id="BDGG01000008">
    <property type="protein sequence ID" value="GAV02185.1"/>
    <property type="molecule type" value="Genomic_DNA"/>
</dbReference>
<organism evidence="2 3">
    <name type="scientific">Ramazzottius varieornatus</name>
    <name type="common">Water bear</name>
    <name type="synonym">Tardigrade</name>
    <dbReference type="NCBI Taxonomy" id="947166"/>
    <lineage>
        <taxon>Eukaryota</taxon>
        <taxon>Metazoa</taxon>
        <taxon>Ecdysozoa</taxon>
        <taxon>Tardigrada</taxon>
        <taxon>Eutardigrada</taxon>
        <taxon>Parachela</taxon>
        <taxon>Hypsibioidea</taxon>
        <taxon>Ramazzottiidae</taxon>
        <taxon>Ramazzottius</taxon>
    </lineage>
</organism>
<sequence length="257" mass="29004">MYEPDPNLCINASSLSIRMPCSVYSVSTITSSLSVRTRSSMCSILVDKTLSSKEAFPITISARRSSLKRATFGWAPSTVRSSCTMQRSLSWWRTSRKSWAILSTSLAYTLTPVTWLLAVSTGRPRWCSPQRALKQSGKPSQTRASPPWTSQKTAPWPWHGVRPSVFGGNVRSRTKSQWLSAAYRYRQVVHVSLVIPSPITSPVRQLFHRFQTRLELLLSRLSQLTLSYPIKRILVCLHCPRKSFAKPVVHEGGCHFH</sequence>
<dbReference type="Proteomes" id="UP000186922">
    <property type="component" value="Unassembled WGS sequence"/>
</dbReference>
<accession>A0A1D1VKN5</accession>
<evidence type="ECO:0000256" key="1">
    <source>
        <dbReference type="SAM" id="MobiDB-lite"/>
    </source>
</evidence>
<reference evidence="2 3" key="1">
    <citation type="journal article" date="2016" name="Nat. Commun.">
        <title>Extremotolerant tardigrade genome and improved radiotolerance of human cultured cells by tardigrade-unique protein.</title>
        <authorList>
            <person name="Hashimoto T."/>
            <person name="Horikawa D.D."/>
            <person name="Saito Y."/>
            <person name="Kuwahara H."/>
            <person name="Kozuka-Hata H."/>
            <person name="Shin-I T."/>
            <person name="Minakuchi Y."/>
            <person name="Ohishi K."/>
            <person name="Motoyama A."/>
            <person name="Aizu T."/>
            <person name="Enomoto A."/>
            <person name="Kondo K."/>
            <person name="Tanaka S."/>
            <person name="Hara Y."/>
            <person name="Koshikawa S."/>
            <person name="Sagara H."/>
            <person name="Miura T."/>
            <person name="Yokobori S."/>
            <person name="Miyagawa K."/>
            <person name="Suzuki Y."/>
            <person name="Kubo T."/>
            <person name="Oyama M."/>
            <person name="Kohara Y."/>
            <person name="Fujiyama A."/>
            <person name="Arakawa K."/>
            <person name="Katayama T."/>
            <person name="Toyoda A."/>
            <person name="Kunieda T."/>
        </authorList>
    </citation>
    <scope>NUCLEOTIDE SEQUENCE [LARGE SCALE GENOMIC DNA]</scope>
    <source>
        <strain evidence="2 3">YOKOZUNA-1</strain>
    </source>
</reference>